<gene>
    <name evidence="1" type="ORF">CVO96_12525</name>
</gene>
<evidence type="ECO:0000313" key="2">
    <source>
        <dbReference type="Proteomes" id="UP000236379"/>
    </source>
</evidence>
<organism evidence="1 2">
    <name type="scientific">Deinococcus koreensis</name>
    <dbReference type="NCBI Taxonomy" id="2054903"/>
    <lineage>
        <taxon>Bacteria</taxon>
        <taxon>Thermotogati</taxon>
        <taxon>Deinococcota</taxon>
        <taxon>Deinococci</taxon>
        <taxon>Deinococcales</taxon>
        <taxon>Deinococcaceae</taxon>
        <taxon>Deinococcus</taxon>
    </lineage>
</organism>
<dbReference type="Proteomes" id="UP000236379">
    <property type="component" value="Unassembled WGS sequence"/>
</dbReference>
<evidence type="ECO:0000313" key="1">
    <source>
        <dbReference type="EMBL" id="PNY82081.1"/>
    </source>
</evidence>
<dbReference type="EMBL" id="PPPD01000001">
    <property type="protein sequence ID" value="PNY82081.1"/>
    <property type="molecule type" value="Genomic_DNA"/>
</dbReference>
<protein>
    <submittedName>
        <fullName evidence="1">Uncharacterized protein</fullName>
    </submittedName>
</protein>
<comment type="caution">
    <text evidence="1">The sequence shown here is derived from an EMBL/GenBank/DDBJ whole genome shotgun (WGS) entry which is preliminary data.</text>
</comment>
<keyword evidence="2" id="KW-1185">Reference proteome</keyword>
<reference evidence="1 2" key="1">
    <citation type="submission" date="2018-01" db="EMBL/GenBank/DDBJ databases">
        <title>Deinococcus koreensis sp. nov., a radiation-resistant bacterium isolated from river water.</title>
        <authorList>
            <person name="Choi A."/>
        </authorList>
    </citation>
    <scope>NUCLEOTIDE SEQUENCE [LARGE SCALE GENOMIC DNA]</scope>
    <source>
        <strain evidence="1 2">SJW1-2</strain>
    </source>
</reference>
<dbReference type="OrthoDB" id="68226at2"/>
<sequence length="151" mass="16270">MSSPELLREALRELLYGPEGLRGLYSEAGAGLLATVHAYTYAQAAQPPAPGRPTPAQLTLQLQQALELGAARLADPHALLSDPRDPEQWRPEHEGDWRAELVALARAGEAFYGALYLPLDAGGWREAQGTLLQAVTLAGALRFHLLNLRAG</sequence>
<proteinExistence type="predicted"/>
<name>A0A2K3UZX4_9DEIO</name>
<dbReference type="AlphaFoldDB" id="A0A2K3UZX4"/>
<accession>A0A2K3UZX4</accession>
<dbReference type="RefSeq" id="WP_103312517.1">
    <property type="nucleotide sequence ID" value="NZ_PPPD01000001.1"/>
</dbReference>